<organism evidence="1 2">
    <name type="scientific">Edwardsiella tarda ATCC 23685</name>
    <dbReference type="NCBI Taxonomy" id="500638"/>
    <lineage>
        <taxon>Bacteria</taxon>
        <taxon>Pseudomonadati</taxon>
        <taxon>Pseudomonadota</taxon>
        <taxon>Gammaproteobacteria</taxon>
        <taxon>Enterobacterales</taxon>
        <taxon>Hafniaceae</taxon>
        <taxon>Edwardsiella</taxon>
    </lineage>
</organism>
<evidence type="ECO:0000313" key="2">
    <source>
        <dbReference type="Proteomes" id="UP000003692"/>
    </source>
</evidence>
<evidence type="ECO:0000313" key="1">
    <source>
        <dbReference type="EMBL" id="EFE23718.1"/>
    </source>
</evidence>
<dbReference type="EMBL" id="ADGK01000061">
    <property type="protein sequence ID" value="EFE23718.1"/>
    <property type="molecule type" value="Genomic_DNA"/>
</dbReference>
<reference evidence="1 2" key="1">
    <citation type="submission" date="2010-02" db="EMBL/GenBank/DDBJ databases">
        <authorList>
            <person name="Weinstock G."/>
            <person name="Sodergren E."/>
            <person name="Clifton S."/>
            <person name="Fulton L."/>
            <person name="Fulton B."/>
            <person name="Courtney L."/>
            <person name="Fronick C."/>
            <person name="Harrison M."/>
            <person name="Strong C."/>
            <person name="Farmer C."/>
            <person name="Delahaunty K."/>
            <person name="Markovic C."/>
            <person name="Hall O."/>
            <person name="Minx P."/>
            <person name="Tomlinson C."/>
            <person name="Mitreva M."/>
            <person name="Nelson J."/>
            <person name="Hou S."/>
            <person name="Wollam A."/>
            <person name="Pepin K.H."/>
            <person name="Johnson M."/>
            <person name="Bhonagiri V."/>
            <person name="Zhang X."/>
            <person name="Suruliraj S."/>
            <person name="Warren W."/>
            <person name="Chinwalla A."/>
            <person name="Mardis E.R."/>
            <person name="Wilson R.K."/>
        </authorList>
    </citation>
    <scope>NUCLEOTIDE SEQUENCE [LARGE SCALE GENOMIC DNA]</scope>
    <source>
        <strain evidence="1 2">ATCC 23685</strain>
    </source>
</reference>
<sequence length="67" mass="7504">MATAPTTINIRRKSCIIAISVVLIHCHFGKPSIYKCIGLSGQVQVWTKLSVNKDDFSRYFVLFSVNS</sequence>
<protein>
    <submittedName>
        <fullName evidence="1">Uncharacterized protein</fullName>
    </submittedName>
</protein>
<dbReference type="AlphaFoldDB" id="D4F3E9"/>
<dbReference type="HOGENOM" id="CLU_2805640_0_0_6"/>
<proteinExistence type="predicted"/>
<dbReference type="Proteomes" id="UP000003692">
    <property type="component" value="Unassembled WGS sequence"/>
</dbReference>
<name>D4F3E9_EDWTA</name>
<accession>D4F3E9</accession>
<gene>
    <name evidence="1" type="ORF">EDWATA_01252</name>
</gene>
<comment type="caution">
    <text evidence="1">The sequence shown here is derived from an EMBL/GenBank/DDBJ whole genome shotgun (WGS) entry which is preliminary data.</text>
</comment>